<dbReference type="Proteomes" id="UP001589832">
    <property type="component" value="Unassembled WGS sequence"/>
</dbReference>
<protein>
    <submittedName>
        <fullName evidence="1">Uncharacterized protein</fullName>
    </submittedName>
</protein>
<accession>A0ABV6QE08</accession>
<dbReference type="RefSeq" id="WP_386065364.1">
    <property type="nucleotide sequence ID" value="NZ_JBHLTQ010000018.1"/>
</dbReference>
<organism evidence="1 2">
    <name type="scientific">Winogradskyella pulchriflava</name>
    <dbReference type="NCBI Taxonomy" id="1110688"/>
    <lineage>
        <taxon>Bacteria</taxon>
        <taxon>Pseudomonadati</taxon>
        <taxon>Bacteroidota</taxon>
        <taxon>Flavobacteriia</taxon>
        <taxon>Flavobacteriales</taxon>
        <taxon>Flavobacteriaceae</taxon>
        <taxon>Winogradskyella</taxon>
    </lineage>
</organism>
<name>A0ABV6QE08_9FLAO</name>
<evidence type="ECO:0000313" key="2">
    <source>
        <dbReference type="Proteomes" id="UP001589832"/>
    </source>
</evidence>
<proteinExistence type="predicted"/>
<keyword evidence="2" id="KW-1185">Reference proteome</keyword>
<gene>
    <name evidence="1" type="ORF">ACFFGA_15290</name>
</gene>
<reference evidence="1 2" key="1">
    <citation type="submission" date="2024-09" db="EMBL/GenBank/DDBJ databases">
        <authorList>
            <person name="Sun Q."/>
            <person name="Mori K."/>
        </authorList>
    </citation>
    <scope>NUCLEOTIDE SEQUENCE [LARGE SCALE GENOMIC DNA]</scope>
    <source>
        <strain evidence="1 2">NCAIM B.02481</strain>
    </source>
</reference>
<evidence type="ECO:0000313" key="1">
    <source>
        <dbReference type="EMBL" id="MFC0605925.1"/>
    </source>
</evidence>
<dbReference type="EMBL" id="JBHLTQ010000018">
    <property type="protein sequence ID" value="MFC0605925.1"/>
    <property type="molecule type" value="Genomic_DNA"/>
</dbReference>
<comment type="caution">
    <text evidence="1">The sequence shown here is derived from an EMBL/GenBank/DDBJ whole genome shotgun (WGS) entry which is preliminary data.</text>
</comment>
<sequence>MITQKQRIKLKVYLKADYTEDVITVLNNSNKRSPKGLEYTPHMIRQVMAGRENADVEQAILTVYQNRKNAQKKINAKKHRLLAS</sequence>